<dbReference type="SUPFAM" id="SSF69118">
    <property type="entry name" value="AhpD-like"/>
    <property type="match status" value="1"/>
</dbReference>
<dbReference type="Pfam" id="PF02627">
    <property type="entry name" value="CMD"/>
    <property type="match status" value="1"/>
</dbReference>
<dbReference type="PANTHER" id="PTHR33930">
    <property type="entry name" value="ALKYL HYDROPEROXIDE REDUCTASE AHPD"/>
    <property type="match status" value="1"/>
</dbReference>
<gene>
    <name evidence="2" type="ORF">GCM10008986_33270</name>
</gene>
<feature type="domain" description="Carboxymuconolactone decarboxylase-like" evidence="1">
    <location>
        <begin position="62"/>
        <end position="143"/>
    </location>
</feature>
<accession>A0ABN1BR13</accession>
<dbReference type="InterPro" id="IPR004675">
    <property type="entry name" value="AhpD_core"/>
</dbReference>
<keyword evidence="3" id="KW-1185">Reference proteome</keyword>
<evidence type="ECO:0000259" key="1">
    <source>
        <dbReference type="Pfam" id="PF02627"/>
    </source>
</evidence>
<dbReference type="InterPro" id="IPR003779">
    <property type="entry name" value="CMD-like"/>
</dbReference>
<evidence type="ECO:0000313" key="3">
    <source>
        <dbReference type="Proteomes" id="UP001500880"/>
    </source>
</evidence>
<dbReference type="NCBIfam" id="TIGR00778">
    <property type="entry name" value="ahpD_dom"/>
    <property type="match status" value="1"/>
</dbReference>
<sequence length="154" mass="17496">MDWVKIRYAKSVQTFTYEVIDMSEHTHDHEHHHDHDHEEIDYIEELIVDFKEGATRLQKGLPEMTKGFFDFTEACFKEGALSEKHKQLMALGISIYSQDEYCIMYHAKGAVEHGASEKEVMETIAVSAALGGGASFSQGVTLALDTFDHYQAKH</sequence>
<name>A0ABN1BR13_9BACI</name>
<proteinExistence type="predicted"/>
<dbReference type="EMBL" id="BAAADO010000009">
    <property type="protein sequence ID" value="GAA0502978.1"/>
    <property type="molecule type" value="Genomic_DNA"/>
</dbReference>
<dbReference type="Proteomes" id="UP001500880">
    <property type="component" value="Unassembled WGS sequence"/>
</dbReference>
<organism evidence="2 3">
    <name type="scientific">Salinibacillus aidingensis</name>
    <dbReference type="NCBI Taxonomy" id="237684"/>
    <lineage>
        <taxon>Bacteria</taxon>
        <taxon>Bacillati</taxon>
        <taxon>Bacillota</taxon>
        <taxon>Bacilli</taxon>
        <taxon>Bacillales</taxon>
        <taxon>Bacillaceae</taxon>
        <taxon>Salinibacillus</taxon>
    </lineage>
</organism>
<protein>
    <recommendedName>
        <fullName evidence="1">Carboxymuconolactone decarboxylase-like domain-containing protein</fullName>
    </recommendedName>
</protein>
<evidence type="ECO:0000313" key="2">
    <source>
        <dbReference type="EMBL" id="GAA0502978.1"/>
    </source>
</evidence>
<reference evidence="2 3" key="1">
    <citation type="journal article" date="2019" name="Int. J. Syst. Evol. Microbiol.">
        <title>The Global Catalogue of Microorganisms (GCM) 10K type strain sequencing project: providing services to taxonomists for standard genome sequencing and annotation.</title>
        <authorList>
            <consortium name="The Broad Institute Genomics Platform"/>
            <consortium name="The Broad Institute Genome Sequencing Center for Infectious Disease"/>
            <person name="Wu L."/>
            <person name="Ma J."/>
        </authorList>
    </citation>
    <scope>NUCLEOTIDE SEQUENCE [LARGE SCALE GENOMIC DNA]</scope>
    <source>
        <strain evidence="2 3">JCM 12389</strain>
    </source>
</reference>
<dbReference type="Gene3D" id="1.20.1290.10">
    <property type="entry name" value="AhpD-like"/>
    <property type="match status" value="1"/>
</dbReference>
<dbReference type="PANTHER" id="PTHR33930:SF2">
    <property type="entry name" value="BLR3452 PROTEIN"/>
    <property type="match status" value="1"/>
</dbReference>
<comment type="caution">
    <text evidence="2">The sequence shown here is derived from an EMBL/GenBank/DDBJ whole genome shotgun (WGS) entry which is preliminary data.</text>
</comment>
<dbReference type="InterPro" id="IPR029032">
    <property type="entry name" value="AhpD-like"/>
</dbReference>